<dbReference type="AlphaFoldDB" id="A0A371GSF0"/>
<name>A0A371GSF0_MUCPR</name>
<feature type="non-terminal residue" evidence="1">
    <location>
        <position position="1"/>
    </location>
</feature>
<evidence type="ECO:0000313" key="2">
    <source>
        <dbReference type="Proteomes" id="UP000257109"/>
    </source>
</evidence>
<protein>
    <submittedName>
        <fullName evidence="1">Uncharacterized protein</fullName>
    </submittedName>
</protein>
<sequence>MFGETKAERAIKEVHEGACKSHIGGRALASKIAHRSQASSRNLNQKSELVIMEPNLHHRQWQSSVHNMESNSHLPLWSIPSQAEVANRVILRELYKWLEEAKGR</sequence>
<dbReference type="EMBL" id="QJKJ01004604">
    <property type="protein sequence ID" value="RDX93462.1"/>
    <property type="molecule type" value="Genomic_DNA"/>
</dbReference>
<gene>
    <name evidence="1" type="ORF">CR513_24274</name>
</gene>
<evidence type="ECO:0000313" key="1">
    <source>
        <dbReference type="EMBL" id="RDX93462.1"/>
    </source>
</evidence>
<dbReference type="Proteomes" id="UP000257109">
    <property type="component" value="Unassembled WGS sequence"/>
</dbReference>
<dbReference type="OrthoDB" id="101614at2759"/>
<proteinExistence type="predicted"/>
<organism evidence="1 2">
    <name type="scientific">Mucuna pruriens</name>
    <name type="common">Velvet bean</name>
    <name type="synonym">Dolichos pruriens</name>
    <dbReference type="NCBI Taxonomy" id="157652"/>
    <lineage>
        <taxon>Eukaryota</taxon>
        <taxon>Viridiplantae</taxon>
        <taxon>Streptophyta</taxon>
        <taxon>Embryophyta</taxon>
        <taxon>Tracheophyta</taxon>
        <taxon>Spermatophyta</taxon>
        <taxon>Magnoliopsida</taxon>
        <taxon>eudicotyledons</taxon>
        <taxon>Gunneridae</taxon>
        <taxon>Pentapetalae</taxon>
        <taxon>rosids</taxon>
        <taxon>fabids</taxon>
        <taxon>Fabales</taxon>
        <taxon>Fabaceae</taxon>
        <taxon>Papilionoideae</taxon>
        <taxon>50 kb inversion clade</taxon>
        <taxon>NPAAA clade</taxon>
        <taxon>indigoferoid/millettioid clade</taxon>
        <taxon>Phaseoleae</taxon>
        <taxon>Mucuna</taxon>
    </lineage>
</organism>
<keyword evidence="2" id="KW-1185">Reference proteome</keyword>
<comment type="caution">
    <text evidence="1">The sequence shown here is derived from an EMBL/GenBank/DDBJ whole genome shotgun (WGS) entry which is preliminary data.</text>
</comment>
<reference evidence="1" key="1">
    <citation type="submission" date="2018-05" db="EMBL/GenBank/DDBJ databases">
        <title>Draft genome of Mucuna pruriens seed.</title>
        <authorList>
            <person name="Nnadi N.E."/>
            <person name="Vos R."/>
            <person name="Hasami M.H."/>
            <person name="Devisetty U.K."/>
            <person name="Aguiy J.C."/>
        </authorList>
    </citation>
    <scope>NUCLEOTIDE SEQUENCE [LARGE SCALE GENOMIC DNA]</scope>
    <source>
        <strain evidence="1">JCA_2017</strain>
    </source>
</reference>
<accession>A0A371GSF0</accession>